<gene>
    <name evidence="1" type="ORF">GMARGA_LOCUS44587</name>
</gene>
<evidence type="ECO:0000313" key="2">
    <source>
        <dbReference type="Proteomes" id="UP000789901"/>
    </source>
</evidence>
<keyword evidence="2" id="KW-1185">Reference proteome</keyword>
<feature type="non-terminal residue" evidence="1">
    <location>
        <position position="1"/>
    </location>
</feature>
<accession>A0ABN7XKD2</accession>
<sequence length="154" mass="17609">KNDKQVKKEAGNLEEQLEAKGLVTADIEKIIEYTKEIKLKNKDFSGQLVIADYPNLAKLYLRDDGNMDKIILKNLEQLQDLQDLVIENCPQIKKLNVKTNLLTNLEFLKSLESLEELELDNNTNINSGLEYLPAGLEKFSCNNTKLVEVLKPYQ</sequence>
<dbReference type="Gene3D" id="3.80.10.10">
    <property type="entry name" value="Ribonuclease Inhibitor"/>
    <property type="match status" value="1"/>
</dbReference>
<dbReference type="EMBL" id="CAJVQB010152835">
    <property type="protein sequence ID" value="CAG8855766.1"/>
    <property type="molecule type" value="Genomic_DNA"/>
</dbReference>
<reference evidence="1 2" key="1">
    <citation type="submission" date="2021-06" db="EMBL/GenBank/DDBJ databases">
        <authorList>
            <person name="Kallberg Y."/>
            <person name="Tangrot J."/>
            <person name="Rosling A."/>
        </authorList>
    </citation>
    <scope>NUCLEOTIDE SEQUENCE [LARGE SCALE GENOMIC DNA]</scope>
    <source>
        <strain evidence="1 2">120-4 pot B 10/14</strain>
    </source>
</reference>
<dbReference type="InterPro" id="IPR032675">
    <property type="entry name" value="LRR_dom_sf"/>
</dbReference>
<organism evidence="1 2">
    <name type="scientific">Gigaspora margarita</name>
    <dbReference type="NCBI Taxonomy" id="4874"/>
    <lineage>
        <taxon>Eukaryota</taxon>
        <taxon>Fungi</taxon>
        <taxon>Fungi incertae sedis</taxon>
        <taxon>Mucoromycota</taxon>
        <taxon>Glomeromycotina</taxon>
        <taxon>Glomeromycetes</taxon>
        <taxon>Diversisporales</taxon>
        <taxon>Gigasporaceae</taxon>
        <taxon>Gigaspora</taxon>
    </lineage>
</organism>
<dbReference type="SUPFAM" id="SSF52047">
    <property type="entry name" value="RNI-like"/>
    <property type="match status" value="1"/>
</dbReference>
<proteinExistence type="predicted"/>
<evidence type="ECO:0000313" key="1">
    <source>
        <dbReference type="EMBL" id="CAG8855766.1"/>
    </source>
</evidence>
<name>A0ABN7XKD2_GIGMA</name>
<comment type="caution">
    <text evidence="1">The sequence shown here is derived from an EMBL/GenBank/DDBJ whole genome shotgun (WGS) entry which is preliminary data.</text>
</comment>
<protein>
    <submittedName>
        <fullName evidence="1">24622_t:CDS:1</fullName>
    </submittedName>
</protein>
<feature type="non-terminal residue" evidence="1">
    <location>
        <position position="154"/>
    </location>
</feature>
<dbReference type="Proteomes" id="UP000789901">
    <property type="component" value="Unassembled WGS sequence"/>
</dbReference>